<dbReference type="PRINTS" id="PR01035">
    <property type="entry name" value="TCRTETA"/>
</dbReference>
<feature type="transmembrane region" description="Helical" evidence="9">
    <location>
        <begin position="76"/>
        <end position="98"/>
    </location>
</feature>
<dbReference type="GO" id="GO:0005886">
    <property type="term" value="C:plasma membrane"/>
    <property type="evidence" value="ECO:0007669"/>
    <property type="project" value="UniProtKB-SubCell"/>
</dbReference>
<keyword evidence="6 9" id="KW-0812">Transmembrane</keyword>
<dbReference type="PANTHER" id="PTHR23502">
    <property type="entry name" value="MAJOR FACILITATOR SUPERFAMILY"/>
    <property type="match status" value="1"/>
</dbReference>
<feature type="region of interest" description="Disordered" evidence="10">
    <location>
        <begin position="395"/>
        <end position="414"/>
    </location>
</feature>
<name>A0A1G5V3H9_9FIRM</name>
<dbReference type="NCBIfam" id="TIGR00710">
    <property type="entry name" value="efflux_Bcr_CflA"/>
    <property type="match status" value="1"/>
</dbReference>
<dbReference type="GO" id="GO:0042910">
    <property type="term" value="F:xenobiotic transmembrane transporter activity"/>
    <property type="evidence" value="ECO:0007669"/>
    <property type="project" value="InterPro"/>
</dbReference>
<dbReference type="PANTHER" id="PTHR23502:SF132">
    <property type="entry name" value="POLYAMINE TRANSPORTER 2-RELATED"/>
    <property type="match status" value="1"/>
</dbReference>
<proteinExistence type="inferred from homology"/>
<evidence type="ECO:0000313" key="13">
    <source>
        <dbReference type="Proteomes" id="UP000199689"/>
    </source>
</evidence>
<dbReference type="FunFam" id="1.20.1720.10:FF:000005">
    <property type="entry name" value="Bcr/CflA family efflux transporter"/>
    <property type="match status" value="1"/>
</dbReference>
<feature type="transmembrane region" description="Helical" evidence="9">
    <location>
        <begin position="249"/>
        <end position="268"/>
    </location>
</feature>
<dbReference type="InterPro" id="IPR036259">
    <property type="entry name" value="MFS_trans_sf"/>
</dbReference>
<dbReference type="Gene3D" id="1.20.1720.10">
    <property type="entry name" value="Multidrug resistance protein D"/>
    <property type="match status" value="1"/>
</dbReference>
<feature type="transmembrane region" description="Helical" evidence="9">
    <location>
        <begin position="340"/>
        <end position="360"/>
    </location>
</feature>
<evidence type="ECO:0000256" key="6">
    <source>
        <dbReference type="ARBA" id="ARBA00022692"/>
    </source>
</evidence>
<sequence>MNNRMKCFLIVFLGMLAAMAPLSTDMYLPALPEFSNDFHISASLAQLTLTMTLIGMAVGQILGGPVSDYLGRRNPLLLGMAVFTAASVLCFITSSIHMFLGLRLIQGIAGAFGIVISRAIARDVASGPELLQFYSILMMVNGLAPIAAPVIGGQILRFTSWHGIFAAMAVVGGLMFLLTMVYQETLPPQKRISDIKSSFKSFPLLLKNRYFCGQCLIQCFVFGGVFTYIGGSSFLFQNIYHVSAQVYSYIFGFIGLGLLFMGALPARLSGTVSGASMLRAALWGHLTGAVLFLAGVLLFAPLWYSIVSLFIAIVPLSVLGASSTSMALESCGKNAGSASAILGFSSMVLGGVLMPVAGAMGENSALPMALIMVCCFALGLGAFYHYVAPAHRGKDGGLTSKREEEQPAAAENQN</sequence>
<dbReference type="STRING" id="209880.SAMN02910343_00311"/>
<evidence type="ECO:0000259" key="11">
    <source>
        <dbReference type="PROSITE" id="PS50850"/>
    </source>
</evidence>
<evidence type="ECO:0000256" key="8">
    <source>
        <dbReference type="ARBA" id="ARBA00023136"/>
    </source>
</evidence>
<evidence type="ECO:0000256" key="5">
    <source>
        <dbReference type="ARBA" id="ARBA00022475"/>
    </source>
</evidence>
<dbReference type="InterPro" id="IPR004812">
    <property type="entry name" value="Efflux_drug-R_Bcr/CmlA"/>
</dbReference>
<evidence type="ECO:0000256" key="1">
    <source>
        <dbReference type="ARBA" id="ARBA00004651"/>
    </source>
</evidence>
<dbReference type="AlphaFoldDB" id="A0A1G5V3H9"/>
<evidence type="ECO:0000256" key="2">
    <source>
        <dbReference type="ARBA" id="ARBA00006236"/>
    </source>
</evidence>
<dbReference type="InterPro" id="IPR020846">
    <property type="entry name" value="MFS_dom"/>
</dbReference>
<reference evidence="12 13" key="1">
    <citation type="submission" date="2016-10" db="EMBL/GenBank/DDBJ databases">
        <authorList>
            <person name="de Groot N.N."/>
        </authorList>
    </citation>
    <scope>NUCLEOTIDE SEQUENCE [LARGE SCALE GENOMIC DNA]</scope>
    <source>
        <strain evidence="12 13">DSM 15230</strain>
    </source>
</reference>
<keyword evidence="4 9" id="KW-0813">Transport</keyword>
<comment type="similarity">
    <text evidence="3">Belongs to the major facilitator superfamily. TCR/Tet family.</text>
</comment>
<evidence type="ECO:0000313" key="12">
    <source>
        <dbReference type="EMBL" id="SDA39837.1"/>
    </source>
</evidence>
<accession>A0A1G5V3H9</accession>
<evidence type="ECO:0000256" key="9">
    <source>
        <dbReference type="RuleBase" id="RU365088"/>
    </source>
</evidence>
<feature type="transmembrane region" description="Helical" evidence="9">
    <location>
        <begin position="210"/>
        <end position="229"/>
    </location>
</feature>
<dbReference type="PROSITE" id="PS00216">
    <property type="entry name" value="SUGAR_TRANSPORT_1"/>
    <property type="match status" value="1"/>
</dbReference>
<feature type="transmembrane region" description="Helical" evidence="9">
    <location>
        <begin position="306"/>
        <end position="328"/>
    </location>
</feature>
<dbReference type="Pfam" id="PF07690">
    <property type="entry name" value="MFS_1"/>
    <property type="match status" value="1"/>
</dbReference>
<dbReference type="Proteomes" id="UP000199689">
    <property type="component" value="Unassembled WGS sequence"/>
</dbReference>
<dbReference type="InterPro" id="IPR001958">
    <property type="entry name" value="Tet-R_TetA/multi-R_MdtG-like"/>
</dbReference>
<dbReference type="GO" id="GO:1990961">
    <property type="term" value="P:xenobiotic detoxification by transmembrane export across the plasma membrane"/>
    <property type="evidence" value="ECO:0007669"/>
    <property type="project" value="InterPro"/>
</dbReference>
<comment type="caution">
    <text evidence="9">Lacks conserved residue(s) required for the propagation of feature annotation.</text>
</comment>
<comment type="subcellular location">
    <subcellularLocation>
        <location evidence="1 9">Cell membrane</location>
        <topology evidence="1 9">Multi-pass membrane protein</topology>
    </subcellularLocation>
</comment>
<evidence type="ECO:0000256" key="3">
    <source>
        <dbReference type="ARBA" id="ARBA00007520"/>
    </source>
</evidence>
<keyword evidence="7 9" id="KW-1133">Transmembrane helix</keyword>
<dbReference type="CDD" id="cd17320">
    <property type="entry name" value="MFS_MdfA_MDR_like"/>
    <property type="match status" value="1"/>
</dbReference>
<feature type="transmembrane region" description="Helical" evidence="9">
    <location>
        <begin position="104"/>
        <end position="121"/>
    </location>
</feature>
<feature type="domain" description="Major facilitator superfamily (MFS) profile" evidence="11">
    <location>
        <begin position="9"/>
        <end position="392"/>
    </location>
</feature>
<feature type="transmembrane region" description="Helical" evidence="9">
    <location>
        <begin position="280"/>
        <end position="300"/>
    </location>
</feature>
<dbReference type="EMBL" id="FMXA01000004">
    <property type="protein sequence ID" value="SDA39837.1"/>
    <property type="molecule type" value="Genomic_DNA"/>
</dbReference>
<feature type="transmembrane region" description="Helical" evidence="9">
    <location>
        <begin position="133"/>
        <end position="155"/>
    </location>
</feature>
<evidence type="ECO:0000256" key="4">
    <source>
        <dbReference type="ARBA" id="ARBA00022448"/>
    </source>
</evidence>
<feature type="transmembrane region" description="Helical" evidence="9">
    <location>
        <begin position="40"/>
        <end position="64"/>
    </location>
</feature>
<gene>
    <name evidence="12" type="ORF">SAMN02910343_00311</name>
</gene>
<comment type="similarity">
    <text evidence="2 9">Belongs to the major facilitator superfamily. Bcr/CmlA family.</text>
</comment>
<organism evidence="12 13">
    <name type="scientific">Allisonella histaminiformans</name>
    <dbReference type="NCBI Taxonomy" id="209880"/>
    <lineage>
        <taxon>Bacteria</taxon>
        <taxon>Bacillati</taxon>
        <taxon>Bacillota</taxon>
        <taxon>Negativicutes</taxon>
        <taxon>Veillonellales</taxon>
        <taxon>Veillonellaceae</taxon>
        <taxon>Allisonella</taxon>
    </lineage>
</organism>
<dbReference type="InterPro" id="IPR011701">
    <property type="entry name" value="MFS"/>
</dbReference>
<keyword evidence="8 9" id="KW-0472">Membrane</keyword>
<feature type="transmembrane region" description="Helical" evidence="9">
    <location>
        <begin position="366"/>
        <end position="387"/>
    </location>
</feature>
<evidence type="ECO:0000256" key="10">
    <source>
        <dbReference type="SAM" id="MobiDB-lite"/>
    </source>
</evidence>
<feature type="compositionally biased region" description="Basic and acidic residues" evidence="10">
    <location>
        <begin position="395"/>
        <end position="405"/>
    </location>
</feature>
<protein>
    <recommendedName>
        <fullName evidence="9">Bcr/CflA family efflux transporter</fullName>
    </recommendedName>
</protein>
<dbReference type="PROSITE" id="PS50850">
    <property type="entry name" value="MFS"/>
    <property type="match status" value="1"/>
</dbReference>
<evidence type="ECO:0000256" key="7">
    <source>
        <dbReference type="ARBA" id="ARBA00022989"/>
    </source>
</evidence>
<keyword evidence="5 9" id="KW-1003">Cell membrane</keyword>
<feature type="transmembrane region" description="Helical" evidence="9">
    <location>
        <begin position="161"/>
        <end position="182"/>
    </location>
</feature>
<dbReference type="SUPFAM" id="SSF103473">
    <property type="entry name" value="MFS general substrate transporter"/>
    <property type="match status" value="1"/>
</dbReference>
<keyword evidence="13" id="KW-1185">Reference proteome</keyword>
<dbReference type="InterPro" id="IPR005829">
    <property type="entry name" value="Sugar_transporter_CS"/>
</dbReference>